<accession>A0ABU0I334</accession>
<dbReference type="PROSITE" id="PS51332">
    <property type="entry name" value="B12_BINDING"/>
    <property type="match status" value="1"/>
</dbReference>
<sequence>MDRNTDANTAPRVLLVFPKFYENSMWNFKEAMEIQGARAAAPPLGLITLAAMLPETWRISLVNANCEPLTDEAIRNADLVMTGGMLPQEPDCLTIIERCRALGTPVCVGGPAPTSTPEVYGHADFVVAGEAEGILPEFVAAWERGERTGRFTAAKFKADVTKSPIPRFDLLTFSHYLYIGVQFSRGCPFTCEFCDIIELYGRAPRTKTAPQMLAELDRLYSLGYRGHVDFVDDNLIGNKKAIKLFLPHLIQWQEKHGYPFKFSTEASLNLADDDELLELMRQANFFALFTGIETPDEATLIQTQKKQNTRRSIAESVHKLYSAGMFVTAGFIVGFDSEKESITRAMADCIRDTGIPIAMVGLLFALPNTQLSRRLRKESRLYENYAATTADQGDQCTQGLNFVTLRPQREVLADYRDVLAEIYDPANFFERVREVGRRLDRPRFAAQNIQWRAVAKDLVSMTRILYRVSVKRPELAKHAWGAFLATARSNPAALEAVVTNIVIYLHVYPFSRYVMKEIDGRIAAIDAGQWVAPPVLPVEETSSAPVRVGIAAPAEHFAAVA</sequence>
<evidence type="ECO:0000256" key="5">
    <source>
        <dbReference type="ARBA" id="ARBA00023014"/>
    </source>
</evidence>
<dbReference type="PANTHER" id="PTHR43409:SF3">
    <property type="entry name" value="HYPOTHETICAL METHYLTRANSFERASE"/>
    <property type="match status" value="1"/>
</dbReference>
<evidence type="ECO:0000256" key="3">
    <source>
        <dbReference type="ARBA" id="ARBA00022723"/>
    </source>
</evidence>
<dbReference type="SUPFAM" id="SSF102114">
    <property type="entry name" value="Radical SAM enzymes"/>
    <property type="match status" value="1"/>
</dbReference>
<dbReference type="Pfam" id="PF02310">
    <property type="entry name" value="B12-binding"/>
    <property type="match status" value="1"/>
</dbReference>
<dbReference type="PROSITE" id="PS51918">
    <property type="entry name" value="RADICAL_SAM"/>
    <property type="match status" value="1"/>
</dbReference>
<gene>
    <name evidence="8" type="ORF">QO012_003530</name>
</gene>
<dbReference type="Gene3D" id="3.80.30.20">
    <property type="entry name" value="tm_1862 like domain"/>
    <property type="match status" value="1"/>
</dbReference>
<evidence type="ECO:0000259" key="7">
    <source>
        <dbReference type="PROSITE" id="PS51918"/>
    </source>
</evidence>
<dbReference type="RefSeq" id="WP_238203599.1">
    <property type="nucleotide sequence ID" value="NZ_BPQE01000015.1"/>
</dbReference>
<evidence type="ECO:0000313" key="9">
    <source>
        <dbReference type="Proteomes" id="UP001231124"/>
    </source>
</evidence>
<evidence type="ECO:0000256" key="1">
    <source>
        <dbReference type="ARBA" id="ARBA00001966"/>
    </source>
</evidence>
<dbReference type="InterPro" id="IPR034466">
    <property type="entry name" value="Methyltransferase_Class_B"/>
</dbReference>
<proteinExistence type="predicted"/>
<dbReference type="SFLD" id="SFLDS00029">
    <property type="entry name" value="Radical_SAM"/>
    <property type="match status" value="1"/>
</dbReference>
<dbReference type="Proteomes" id="UP001231124">
    <property type="component" value="Unassembled WGS sequence"/>
</dbReference>
<dbReference type="Pfam" id="PF13282">
    <property type="entry name" value="DUF4070"/>
    <property type="match status" value="1"/>
</dbReference>
<dbReference type="PANTHER" id="PTHR43409">
    <property type="entry name" value="ANAEROBIC MAGNESIUM-PROTOPORPHYRIN IX MONOMETHYL ESTER CYCLASE-RELATED"/>
    <property type="match status" value="1"/>
</dbReference>
<reference evidence="8 9" key="1">
    <citation type="submission" date="2023-07" db="EMBL/GenBank/DDBJ databases">
        <title>Genomic Encyclopedia of Type Strains, Phase IV (KMG-IV): sequencing the most valuable type-strain genomes for metagenomic binning, comparative biology and taxonomic classification.</title>
        <authorList>
            <person name="Goeker M."/>
        </authorList>
    </citation>
    <scope>NUCLEOTIDE SEQUENCE [LARGE SCALE GENOMIC DNA]</scope>
    <source>
        <strain evidence="8 9">DSM 19013</strain>
    </source>
</reference>
<dbReference type="Gene3D" id="3.40.50.280">
    <property type="entry name" value="Cobalamin-binding domain"/>
    <property type="match status" value="1"/>
</dbReference>
<evidence type="ECO:0000256" key="4">
    <source>
        <dbReference type="ARBA" id="ARBA00023004"/>
    </source>
</evidence>
<comment type="caution">
    <text evidence="8">The sequence shown here is derived from an EMBL/GenBank/DDBJ whole genome shotgun (WGS) entry which is preliminary data.</text>
</comment>
<feature type="domain" description="B12-binding" evidence="6">
    <location>
        <begin position="10"/>
        <end position="149"/>
    </location>
</feature>
<dbReference type="SFLD" id="SFLDG01082">
    <property type="entry name" value="B12-binding_domain_containing"/>
    <property type="match status" value="1"/>
</dbReference>
<dbReference type="InterPro" id="IPR034530">
    <property type="entry name" value="HpnP-like"/>
</dbReference>
<dbReference type="InterPro" id="IPR023404">
    <property type="entry name" value="rSAM_horseshoe"/>
</dbReference>
<evidence type="ECO:0000259" key="6">
    <source>
        <dbReference type="PROSITE" id="PS51332"/>
    </source>
</evidence>
<keyword evidence="4" id="KW-0408">Iron</keyword>
<keyword evidence="2" id="KW-0949">S-adenosyl-L-methionine</keyword>
<name>A0ABU0I334_9HYPH</name>
<protein>
    <submittedName>
        <fullName evidence="8">Radical SAM superfamily enzyme YgiQ (UPF0313 family)</fullName>
    </submittedName>
</protein>
<dbReference type="EMBL" id="JAUSVP010000012">
    <property type="protein sequence ID" value="MDQ0449015.1"/>
    <property type="molecule type" value="Genomic_DNA"/>
</dbReference>
<dbReference type="SFLD" id="SFLDG01123">
    <property type="entry name" value="methyltransferase_(Class_B)"/>
    <property type="match status" value="1"/>
</dbReference>
<dbReference type="InterPro" id="IPR025274">
    <property type="entry name" value="DUF4070"/>
</dbReference>
<dbReference type="InterPro" id="IPR006158">
    <property type="entry name" value="Cobalamin-bd"/>
</dbReference>
<dbReference type="InterPro" id="IPR051198">
    <property type="entry name" value="BchE-like"/>
</dbReference>
<evidence type="ECO:0000313" key="8">
    <source>
        <dbReference type="EMBL" id="MDQ0449015.1"/>
    </source>
</evidence>
<organism evidence="8 9">
    <name type="scientific">Methylobacterium aerolatum</name>
    <dbReference type="NCBI Taxonomy" id="418708"/>
    <lineage>
        <taxon>Bacteria</taxon>
        <taxon>Pseudomonadati</taxon>
        <taxon>Pseudomonadota</taxon>
        <taxon>Alphaproteobacteria</taxon>
        <taxon>Hyphomicrobiales</taxon>
        <taxon>Methylobacteriaceae</taxon>
        <taxon>Methylobacterium</taxon>
    </lineage>
</organism>
<dbReference type="SFLD" id="SFLDF00303">
    <property type="entry name" value="hopanoid_C2-methyltransferase"/>
    <property type="match status" value="1"/>
</dbReference>
<keyword evidence="3" id="KW-0479">Metal-binding</keyword>
<evidence type="ECO:0000256" key="2">
    <source>
        <dbReference type="ARBA" id="ARBA00022691"/>
    </source>
</evidence>
<feature type="domain" description="Radical SAM core" evidence="7">
    <location>
        <begin position="171"/>
        <end position="394"/>
    </location>
</feature>
<comment type="cofactor">
    <cofactor evidence="1">
        <name>[4Fe-4S] cluster</name>
        <dbReference type="ChEBI" id="CHEBI:49883"/>
    </cofactor>
</comment>
<keyword evidence="5" id="KW-0411">Iron-sulfur</keyword>
<keyword evidence="9" id="KW-1185">Reference proteome</keyword>
<dbReference type="Pfam" id="PF04055">
    <property type="entry name" value="Radical_SAM"/>
    <property type="match status" value="1"/>
</dbReference>
<dbReference type="InterPro" id="IPR007197">
    <property type="entry name" value="rSAM"/>
</dbReference>
<dbReference type="SMART" id="SM00729">
    <property type="entry name" value="Elp3"/>
    <property type="match status" value="1"/>
</dbReference>
<dbReference type="InterPro" id="IPR006638">
    <property type="entry name" value="Elp3/MiaA/NifB-like_rSAM"/>
</dbReference>
<dbReference type="InterPro" id="IPR058240">
    <property type="entry name" value="rSAM_sf"/>
</dbReference>